<proteinExistence type="predicted"/>
<reference evidence="1 2" key="1">
    <citation type="submission" date="2018-03" db="EMBL/GenBank/DDBJ databases">
        <authorList>
            <person name="Gully D."/>
        </authorList>
    </citation>
    <scope>NUCLEOTIDE SEQUENCE [LARGE SCALE GENOMIC DNA]</scope>
    <source>
        <strain evidence="1">ORS3257</strain>
    </source>
</reference>
<dbReference type="EMBL" id="LS398110">
    <property type="protein sequence ID" value="SPP98336.1"/>
    <property type="molecule type" value="Genomic_DNA"/>
</dbReference>
<organism evidence="1 2">
    <name type="scientific">Bradyrhizobium vignae</name>
    <dbReference type="NCBI Taxonomy" id="1549949"/>
    <lineage>
        <taxon>Bacteria</taxon>
        <taxon>Pseudomonadati</taxon>
        <taxon>Pseudomonadota</taxon>
        <taxon>Alphaproteobacteria</taxon>
        <taxon>Hyphomicrobiales</taxon>
        <taxon>Nitrobacteraceae</taxon>
        <taxon>Bradyrhizobium</taxon>
    </lineage>
</organism>
<evidence type="ECO:0000313" key="2">
    <source>
        <dbReference type="Proteomes" id="UP000246085"/>
    </source>
</evidence>
<dbReference type="AlphaFoldDB" id="A0A2U3QAC5"/>
<dbReference type="KEGG" id="bvz:BRAD3257_7670"/>
<gene>
    <name evidence="1" type="ORF">BRAD3257_7670</name>
</gene>
<evidence type="ECO:0000313" key="1">
    <source>
        <dbReference type="EMBL" id="SPP98336.1"/>
    </source>
</evidence>
<dbReference type="Proteomes" id="UP000246085">
    <property type="component" value="Chromosome BRAD3257"/>
</dbReference>
<name>A0A2U3QAC5_9BRAD</name>
<sequence>MHGPIAADDLTPAESVSLVEDAGTGDRLLIYGTDEDIRVPVTSAGYRVSFVTVPPYVERP</sequence>
<protein>
    <submittedName>
        <fullName evidence="1">Uncharacterized protein</fullName>
    </submittedName>
</protein>
<accession>A0A2U3QAC5</accession>